<evidence type="ECO:0008006" key="3">
    <source>
        <dbReference type="Google" id="ProtNLM"/>
    </source>
</evidence>
<dbReference type="Proteomes" id="UP000593966">
    <property type="component" value="Chromosome"/>
</dbReference>
<dbReference type="InterPro" id="IPR056912">
    <property type="entry name" value="Phage_JBD30_tail_term-like"/>
</dbReference>
<evidence type="ECO:0000313" key="1">
    <source>
        <dbReference type="EMBL" id="QOW46056.1"/>
    </source>
</evidence>
<accession>A0A7S7AHJ9</accession>
<evidence type="ECO:0000313" key="2">
    <source>
        <dbReference type="Proteomes" id="UP000593966"/>
    </source>
</evidence>
<dbReference type="EMBL" id="CP048659">
    <property type="protein sequence ID" value="QOW46056.1"/>
    <property type="molecule type" value="Genomic_DNA"/>
</dbReference>
<gene>
    <name evidence="1" type="ORF">G0028_09200</name>
</gene>
<sequence length="145" mass="16116">MLNDYFALEDEIKKRIETEVPDIGEVLTPFFVESLFSMSPQNTAVAIIYVGDRVGESAANGRGTTVHQQWLVVLMIYDPTAQSGQTTNIRKLADPHIRNILKAMQGFRPNLVGVTPFVRVSAGVNFAGKAGRVYFPFLFESSFKT</sequence>
<dbReference type="RefSeq" id="WP_180047549.1">
    <property type="nucleotide sequence ID" value="NZ_CP048659.1"/>
</dbReference>
<protein>
    <recommendedName>
        <fullName evidence="3">DUF3168 domain-containing protein</fullName>
    </recommendedName>
</protein>
<name>A0A7S7AHJ9_9GAMM</name>
<organism evidence="1 2">
    <name type="scientific">Acinetobacter piscicola</name>
    <dbReference type="NCBI Taxonomy" id="2006115"/>
    <lineage>
        <taxon>Bacteria</taxon>
        <taxon>Pseudomonadati</taxon>
        <taxon>Pseudomonadota</taxon>
        <taxon>Gammaproteobacteria</taxon>
        <taxon>Moraxellales</taxon>
        <taxon>Moraxellaceae</taxon>
        <taxon>Acinetobacter</taxon>
    </lineage>
</organism>
<proteinExistence type="predicted"/>
<dbReference type="Pfam" id="PF23840">
    <property type="entry name" value="Phage_tail_terminator"/>
    <property type="match status" value="1"/>
</dbReference>
<dbReference type="AlphaFoldDB" id="A0A7S7AHJ9"/>
<reference evidence="1 2" key="1">
    <citation type="submission" date="2020-02" db="EMBL/GenBank/DDBJ databases">
        <title>Tigecycline-resistant Acinetobacter species from pigs and migratory birds.</title>
        <authorList>
            <person name="Chen C."/>
            <person name="Sun J."/>
            <person name="Liao X.-P."/>
            <person name="Liu Y.-H."/>
        </authorList>
    </citation>
    <scope>NUCLEOTIDE SEQUENCE [LARGE SCALE GENOMIC DNA]</scope>
    <source>
        <strain evidence="1 2">YH12207_T</strain>
    </source>
</reference>
<keyword evidence="2" id="KW-1185">Reference proteome</keyword>